<feature type="transmembrane region" description="Helical" evidence="8">
    <location>
        <begin position="111"/>
        <end position="132"/>
    </location>
</feature>
<protein>
    <submittedName>
        <fullName evidence="10">Exopolysaccharide biosynthesis polyprenyl glycosylphosphotransferase</fullName>
    </submittedName>
</protein>
<keyword evidence="7" id="KW-0270">Exopolysaccharide synthesis</keyword>
<keyword evidence="6 8" id="KW-0472">Membrane</keyword>
<evidence type="ECO:0000256" key="4">
    <source>
        <dbReference type="ARBA" id="ARBA00022692"/>
    </source>
</evidence>
<dbReference type="Pfam" id="PF13727">
    <property type="entry name" value="CoA_binding_3"/>
    <property type="match status" value="1"/>
</dbReference>
<dbReference type="Pfam" id="PF02397">
    <property type="entry name" value="Bac_transf"/>
    <property type="match status" value="1"/>
</dbReference>
<keyword evidence="11" id="KW-1185">Reference proteome</keyword>
<dbReference type="RefSeq" id="WP_209842973.1">
    <property type="nucleotide sequence ID" value="NZ_JAGGJP010000021.1"/>
</dbReference>
<keyword evidence="3" id="KW-0808">Transferase</keyword>
<feature type="transmembrane region" description="Helical" evidence="8">
    <location>
        <begin position="43"/>
        <end position="65"/>
    </location>
</feature>
<feature type="transmembrane region" description="Helical" evidence="8">
    <location>
        <begin position="138"/>
        <end position="157"/>
    </location>
</feature>
<gene>
    <name evidence="10" type="ORF">ACFPOC_16800</name>
</gene>
<evidence type="ECO:0000256" key="5">
    <source>
        <dbReference type="ARBA" id="ARBA00022989"/>
    </source>
</evidence>
<dbReference type="NCBIfam" id="TIGR03025">
    <property type="entry name" value="EPS_sugtrans"/>
    <property type="match status" value="1"/>
</dbReference>
<evidence type="ECO:0000256" key="2">
    <source>
        <dbReference type="ARBA" id="ARBA00006464"/>
    </source>
</evidence>
<dbReference type="InterPro" id="IPR017475">
    <property type="entry name" value="EPS_sugar_tfrase"/>
</dbReference>
<evidence type="ECO:0000256" key="6">
    <source>
        <dbReference type="ARBA" id="ARBA00023136"/>
    </source>
</evidence>
<evidence type="ECO:0000256" key="1">
    <source>
        <dbReference type="ARBA" id="ARBA00004141"/>
    </source>
</evidence>
<keyword evidence="5 8" id="KW-1133">Transmembrane helix</keyword>
<dbReference type="Gene3D" id="3.40.50.720">
    <property type="entry name" value="NAD(P)-binding Rossmann-like Domain"/>
    <property type="match status" value="1"/>
</dbReference>
<comment type="caution">
    <text evidence="10">The sequence shown here is derived from an EMBL/GenBank/DDBJ whole genome shotgun (WGS) entry which is preliminary data.</text>
</comment>
<sequence length="491" mass="53112">MTAQIAAQPSATMATPPAVAEGELPVGARTVARTLRRSSLPPAAVSGVALLLDAAALGLGLWFAADLSGRGDDAPARAALLAVLGALGGTFALWAWGLYRLRVLRRFWSGAAPLLALGVALAALDGHGWWALAPVLPLLPARGLGALLAATALDYGLTERRAIILGGGDRAERVITTLAESPDNDIRVCGMFDDRDDLRSPPVVAGVPKLGRLEVLLPFARSAEIDLLIVTIPLSAEQRIRQILKLVEVLPVDVRLSDFSADPTFRRRGPFEGLGASGGLVSVMSRPIRGGKLAAKRAMDLLGAAVALLLLSPVLLLTALAVRLESPGPIFFRQLRYGYNQRPVLMWKFRSLRAESCDPLARRVVTRGDPRVTRVGRVIRRWSIDELPQLFNVLAGELSLVGPRPHVPGAVSSRQESFEAIVDGYAARHKVRPGITGWAQINGWRGEIDDPESLRRRVEHDLYYIENWSIWFDLYVLLLTPLRLLGGKGAY</sequence>
<comment type="similarity">
    <text evidence="2">Belongs to the bacterial sugar transferase family.</text>
</comment>
<evidence type="ECO:0000256" key="7">
    <source>
        <dbReference type="ARBA" id="ARBA00023169"/>
    </source>
</evidence>
<feature type="transmembrane region" description="Helical" evidence="8">
    <location>
        <begin position="77"/>
        <end position="99"/>
    </location>
</feature>
<feature type="domain" description="Bacterial sugar transferase" evidence="9">
    <location>
        <begin position="296"/>
        <end position="484"/>
    </location>
</feature>
<evidence type="ECO:0000259" key="9">
    <source>
        <dbReference type="Pfam" id="PF02397"/>
    </source>
</evidence>
<dbReference type="PANTHER" id="PTHR30576:SF0">
    <property type="entry name" value="UNDECAPRENYL-PHOSPHATE N-ACETYLGALACTOSAMINYL 1-PHOSPHATE TRANSFERASE-RELATED"/>
    <property type="match status" value="1"/>
</dbReference>
<evidence type="ECO:0000313" key="11">
    <source>
        <dbReference type="Proteomes" id="UP001596056"/>
    </source>
</evidence>
<evidence type="ECO:0000256" key="3">
    <source>
        <dbReference type="ARBA" id="ARBA00022679"/>
    </source>
</evidence>
<keyword evidence="4 8" id="KW-0812">Transmembrane</keyword>
<proteinExistence type="inferred from homology"/>
<evidence type="ECO:0000313" key="10">
    <source>
        <dbReference type="EMBL" id="MFC5568071.1"/>
    </source>
</evidence>
<organism evidence="10 11">
    <name type="scientific">Rubellimicrobium aerolatum</name>
    <dbReference type="NCBI Taxonomy" id="490979"/>
    <lineage>
        <taxon>Bacteria</taxon>
        <taxon>Pseudomonadati</taxon>
        <taxon>Pseudomonadota</taxon>
        <taxon>Alphaproteobacteria</taxon>
        <taxon>Rhodobacterales</taxon>
        <taxon>Roseobacteraceae</taxon>
        <taxon>Rubellimicrobium</taxon>
    </lineage>
</organism>
<name>A0ABW0SGL9_9RHOB</name>
<dbReference type="EMBL" id="JBHSNA010000025">
    <property type="protein sequence ID" value="MFC5568071.1"/>
    <property type="molecule type" value="Genomic_DNA"/>
</dbReference>
<dbReference type="Proteomes" id="UP001596056">
    <property type="component" value="Unassembled WGS sequence"/>
</dbReference>
<accession>A0ABW0SGL9</accession>
<reference evidence="11" key="1">
    <citation type="journal article" date="2019" name="Int. J. Syst. Evol. Microbiol.">
        <title>The Global Catalogue of Microorganisms (GCM) 10K type strain sequencing project: providing services to taxonomists for standard genome sequencing and annotation.</title>
        <authorList>
            <consortium name="The Broad Institute Genomics Platform"/>
            <consortium name="The Broad Institute Genome Sequencing Center for Infectious Disease"/>
            <person name="Wu L."/>
            <person name="Ma J."/>
        </authorList>
    </citation>
    <scope>NUCLEOTIDE SEQUENCE [LARGE SCALE GENOMIC DNA]</scope>
    <source>
        <strain evidence="11">KACC 11588</strain>
    </source>
</reference>
<comment type="subcellular location">
    <subcellularLocation>
        <location evidence="1">Membrane</location>
        <topology evidence="1">Multi-pass membrane protein</topology>
    </subcellularLocation>
</comment>
<dbReference type="InterPro" id="IPR003362">
    <property type="entry name" value="Bact_transf"/>
</dbReference>
<feature type="transmembrane region" description="Helical" evidence="8">
    <location>
        <begin position="301"/>
        <end position="322"/>
    </location>
</feature>
<dbReference type="PANTHER" id="PTHR30576">
    <property type="entry name" value="COLANIC BIOSYNTHESIS UDP-GLUCOSE LIPID CARRIER TRANSFERASE"/>
    <property type="match status" value="1"/>
</dbReference>
<evidence type="ECO:0000256" key="8">
    <source>
        <dbReference type="SAM" id="Phobius"/>
    </source>
</evidence>